<organism evidence="9 10">
    <name type="scientific">Nitratidesulfovibrio liaohensis</name>
    <dbReference type="NCBI Taxonomy" id="2604158"/>
    <lineage>
        <taxon>Bacteria</taxon>
        <taxon>Pseudomonadati</taxon>
        <taxon>Thermodesulfobacteriota</taxon>
        <taxon>Desulfovibrionia</taxon>
        <taxon>Desulfovibrionales</taxon>
        <taxon>Desulfovibrionaceae</taxon>
        <taxon>Nitratidesulfovibrio</taxon>
    </lineage>
</organism>
<dbReference type="PROSITE" id="PS00198">
    <property type="entry name" value="4FE4S_FER_1"/>
    <property type="match status" value="1"/>
</dbReference>
<keyword evidence="6" id="KW-0408">Iron</keyword>
<evidence type="ECO:0000256" key="7">
    <source>
        <dbReference type="ARBA" id="ARBA00023014"/>
    </source>
</evidence>
<dbReference type="InterPro" id="IPR017896">
    <property type="entry name" value="4Fe4S_Fe-S-bd"/>
</dbReference>
<dbReference type="EMBL" id="CP133659">
    <property type="protein sequence ID" value="WMW65507.1"/>
    <property type="molecule type" value="Genomic_DNA"/>
</dbReference>
<evidence type="ECO:0000256" key="1">
    <source>
        <dbReference type="ARBA" id="ARBA00022448"/>
    </source>
</evidence>
<evidence type="ECO:0000313" key="9">
    <source>
        <dbReference type="EMBL" id="WMW65507.1"/>
    </source>
</evidence>
<keyword evidence="2" id="KW-0004">4Fe-4S</keyword>
<dbReference type="Pfam" id="PF13247">
    <property type="entry name" value="Fer4_11"/>
    <property type="match status" value="1"/>
</dbReference>
<proteinExistence type="predicted"/>
<dbReference type="PANTHER" id="PTHR43177">
    <property type="entry name" value="PROTEIN NRFC"/>
    <property type="match status" value="1"/>
</dbReference>
<evidence type="ECO:0000256" key="6">
    <source>
        <dbReference type="ARBA" id="ARBA00023004"/>
    </source>
</evidence>
<dbReference type="InterPro" id="IPR050954">
    <property type="entry name" value="ET_IronSulfur_Cluster-Binding"/>
</dbReference>
<dbReference type="Gene3D" id="3.30.70.20">
    <property type="match status" value="2"/>
</dbReference>
<keyword evidence="5" id="KW-0249">Electron transport</keyword>
<keyword evidence="10" id="KW-1185">Reference proteome</keyword>
<feature type="domain" description="4Fe-4S ferredoxin-type" evidence="8">
    <location>
        <begin position="86"/>
        <end position="115"/>
    </location>
</feature>
<dbReference type="Proteomes" id="UP001180616">
    <property type="component" value="Chromosome"/>
</dbReference>
<evidence type="ECO:0000256" key="4">
    <source>
        <dbReference type="ARBA" id="ARBA00022737"/>
    </source>
</evidence>
<keyword evidence="1" id="KW-0813">Transport</keyword>
<dbReference type="PANTHER" id="PTHR43177:SF5">
    <property type="entry name" value="ANAEROBIC DIMETHYL SULFOXIDE REDUCTASE CHAIN B-RELATED"/>
    <property type="match status" value="1"/>
</dbReference>
<protein>
    <submittedName>
        <fullName evidence="9">4Fe-4S dicluster domain-containing protein</fullName>
    </submittedName>
</protein>
<reference evidence="9" key="1">
    <citation type="submission" date="2023-09" db="EMBL/GenBank/DDBJ databases">
        <authorList>
            <consortium name="CW5 consortium"/>
            <person name="Lu C.-W."/>
        </authorList>
    </citation>
    <scope>NUCLEOTIDE SEQUENCE</scope>
    <source>
        <strain evidence="9">KPS</strain>
    </source>
</reference>
<dbReference type="PROSITE" id="PS51379">
    <property type="entry name" value="4FE4S_FER_2"/>
    <property type="match status" value="1"/>
</dbReference>
<dbReference type="SUPFAM" id="SSF54862">
    <property type="entry name" value="4Fe-4S ferredoxins"/>
    <property type="match status" value="1"/>
</dbReference>
<keyword evidence="4" id="KW-0677">Repeat</keyword>
<keyword evidence="7" id="KW-0411">Iron-sulfur</keyword>
<accession>A0ABY9R1L6</accession>
<evidence type="ECO:0000256" key="3">
    <source>
        <dbReference type="ARBA" id="ARBA00022723"/>
    </source>
</evidence>
<dbReference type="CDD" id="cd10554">
    <property type="entry name" value="HycB_like"/>
    <property type="match status" value="1"/>
</dbReference>
<evidence type="ECO:0000259" key="8">
    <source>
        <dbReference type="PROSITE" id="PS51379"/>
    </source>
</evidence>
<evidence type="ECO:0000313" key="10">
    <source>
        <dbReference type="Proteomes" id="UP001180616"/>
    </source>
</evidence>
<evidence type="ECO:0000256" key="2">
    <source>
        <dbReference type="ARBA" id="ARBA00022485"/>
    </source>
</evidence>
<sequence length="177" mass="19670">MTNSLMRYVVFAEADKCKACKKCELACIASHNNMTIKEAVKKRNLFQPRVHVIKTDSVKMPVQCRQCADAPCARVCPTDALVQEDGVVVMRQQYCAACQLCVMACPYGAIELSFIGLPEEGADAAQPVQHRREVAVRCDVCADWRAKEGKDRGACVEACPVKALHMVTIDEYRAMQR</sequence>
<name>A0ABY9R1L6_9BACT</name>
<evidence type="ECO:0000256" key="5">
    <source>
        <dbReference type="ARBA" id="ARBA00022982"/>
    </source>
</evidence>
<dbReference type="InterPro" id="IPR017900">
    <property type="entry name" value="4Fe4S_Fe_S_CS"/>
</dbReference>
<dbReference type="RefSeq" id="WP_309541503.1">
    <property type="nucleotide sequence ID" value="NZ_CP133659.1"/>
</dbReference>
<gene>
    <name evidence="9" type="ORF">KPS_003643</name>
</gene>
<keyword evidence="3" id="KW-0479">Metal-binding</keyword>